<evidence type="ECO:0000256" key="3">
    <source>
        <dbReference type="ARBA" id="ARBA00022676"/>
    </source>
</evidence>
<keyword evidence="6" id="KW-0735">Signal-anchor</keyword>
<dbReference type="Pfam" id="PF00777">
    <property type="entry name" value="Glyco_transf_29"/>
    <property type="match status" value="1"/>
</dbReference>
<dbReference type="Gene3D" id="3.90.1480.20">
    <property type="entry name" value="Glycosyl transferase family 29"/>
    <property type="match status" value="1"/>
</dbReference>
<dbReference type="AlphaFoldDB" id="A0AAE0FTW0"/>
<keyword evidence="3" id="KW-0328">Glycosyltransferase</keyword>
<evidence type="ECO:0000256" key="4">
    <source>
        <dbReference type="ARBA" id="ARBA00022679"/>
    </source>
</evidence>
<gene>
    <name evidence="11" type="ORF">CYMTET_25366</name>
</gene>
<evidence type="ECO:0000313" key="11">
    <source>
        <dbReference type="EMBL" id="KAK3265987.1"/>
    </source>
</evidence>
<dbReference type="GO" id="GO:0000139">
    <property type="term" value="C:Golgi membrane"/>
    <property type="evidence" value="ECO:0007669"/>
    <property type="project" value="UniProtKB-SubCell"/>
</dbReference>
<evidence type="ECO:0000256" key="2">
    <source>
        <dbReference type="ARBA" id="ARBA00006003"/>
    </source>
</evidence>
<keyword evidence="10" id="KW-0325">Glycoprotein</keyword>
<evidence type="ECO:0000256" key="10">
    <source>
        <dbReference type="ARBA" id="ARBA00023180"/>
    </source>
</evidence>
<keyword evidence="9" id="KW-0472">Membrane</keyword>
<proteinExistence type="inferred from homology"/>
<name>A0AAE0FTW0_9CHLO</name>
<feature type="non-terminal residue" evidence="11">
    <location>
        <position position="1"/>
    </location>
</feature>
<keyword evidence="12" id="KW-1185">Reference proteome</keyword>
<organism evidence="11 12">
    <name type="scientific">Cymbomonas tetramitiformis</name>
    <dbReference type="NCBI Taxonomy" id="36881"/>
    <lineage>
        <taxon>Eukaryota</taxon>
        <taxon>Viridiplantae</taxon>
        <taxon>Chlorophyta</taxon>
        <taxon>Pyramimonadophyceae</taxon>
        <taxon>Pyramimonadales</taxon>
        <taxon>Pyramimonadaceae</taxon>
        <taxon>Cymbomonas</taxon>
    </lineage>
</organism>
<comment type="subcellular location">
    <subcellularLocation>
        <location evidence="1">Golgi apparatus membrane</location>
        <topology evidence="1">Single-pass type II membrane protein</topology>
    </subcellularLocation>
</comment>
<dbReference type="Proteomes" id="UP001190700">
    <property type="component" value="Unassembled WGS sequence"/>
</dbReference>
<keyword evidence="5" id="KW-0812">Transmembrane</keyword>
<evidence type="ECO:0000256" key="8">
    <source>
        <dbReference type="ARBA" id="ARBA00023034"/>
    </source>
</evidence>
<keyword evidence="4" id="KW-0808">Transferase</keyword>
<keyword evidence="8" id="KW-0333">Golgi apparatus</keyword>
<comment type="similarity">
    <text evidence="2">Belongs to the glycosyltransferase 29 family.</text>
</comment>
<dbReference type="GO" id="GO:0008373">
    <property type="term" value="F:sialyltransferase activity"/>
    <property type="evidence" value="ECO:0007669"/>
    <property type="project" value="InterPro"/>
</dbReference>
<evidence type="ECO:0000256" key="6">
    <source>
        <dbReference type="ARBA" id="ARBA00022968"/>
    </source>
</evidence>
<dbReference type="InterPro" id="IPR038578">
    <property type="entry name" value="GT29-like_sf"/>
</dbReference>
<dbReference type="EMBL" id="LGRX02013522">
    <property type="protein sequence ID" value="KAK3265987.1"/>
    <property type="molecule type" value="Genomic_DNA"/>
</dbReference>
<evidence type="ECO:0000313" key="12">
    <source>
        <dbReference type="Proteomes" id="UP001190700"/>
    </source>
</evidence>
<evidence type="ECO:0000256" key="1">
    <source>
        <dbReference type="ARBA" id="ARBA00004323"/>
    </source>
</evidence>
<dbReference type="InterPro" id="IPR001675">
    <property type="entry name" value="Glyco_trans_29"/>
</dbReference>
<comment type="caution">
    <text evidence="11">The sequence shown here is derived from an EMBL/GenBank/DDBJ whole genome shotgun (WGS) entry which is preliminary data.</text>
</comment>
<protein>
    <submittedName>
        <fullName evidence="11">Uncharacterized protein</fullName>
    </submittedName>
</protein>
<sequence>YLNASRADVTVRLLSSRVISALRDRVLVPFRDRLSRTCEEALLWGLADGRDTPSSGLVALFILLQLCQQVSVMGFSGTNDSKRYHYFKSNRNYMNRTHSFTVERALLRALGKAGVIRFVEGNMDYVMAGV</sequence>
<reference evidence="11 12" key="1">
    <citation type="journal article" date="2015" name="Genome Biol. Evol.">
        <title>Comparative Genomics of a Bacterivorous Green Alga Reveals Evolutionary Causalities and Consequences of Phago-Mixotrophic Mode of Nutrition.</title>
        <authorList>
            <person name="Burns J.A."/>
            <person name="Paasch A."/>
            <person name="Narechania A."/>
            <person name="Kim E."/>
        </authorList>
    </citation>
    <scope>NUCLEOTIDE SEQUENCE [LARGE SCALE GENOMIC DNA]</scope>
    <source>
        <strain evidence="11 12">PLY_AMNH</strain>
    </source>
</reference>
<evidence type="ECO:0000256" key="7">
    <source>
        <dbReference type="ARBA" id="ARBA00022989"/>
    </source>
</evidence>
<keyword evidence="7" id="KW-1133">Transmembrane helix</keyword>
<evidence type="ECO:0000256" key="9">
    <source>
        <dbReference type="ARBA" id="ARBA00023136"/>
    </source>
</evidence>
<evidence type="ECO:0000256" key="5">
    <source>
        <dbReference type="ARBA" id="ARBA00022692"/>
    </source>
</evidence>
<accession>A0AAE0FTW0</accession>